<dbReference type="SMART" id="SM00530">
    <property type="entry name" value="HTH_XRE"/>
    <property type="match status" value="1"/>
</dbReference>
<keyword evidence="4" id="KW-1185">Reference proteome</keyword>
<dbReference type="PANTHER" id="PTHR46558">
    <property type="entry name" value="TRACRIPTIONAL REGULATORY PROTEIN-RELATED-RELATED"/>
    <property type="match status" value="1"/>
</dbReference>
<dbReference type="AlphaFoldDB" id="N2B7M9"/>
<organism evidence="3 4">
    <name type="scientific">Eubacterium plexicaudatum ASF492</name>
    <dbReference type="NCBI Taxonomy" id="1235802"/>
    <lineage>
        <taxon>Bacteria</taxon>
        <taxon>Bacillati</taxon>
        <taxon>Bacillota</taxon>
        <taxon>Clostridia</taxon>
        <taxon>Eubacteriales</taxon>
        <taxon>Eubacteriaceae</taxon>
        <taxon>Eubacterium</taxon>
    </lineage>
</organism>
<evidence type="ECO:0000313" key="3">
    <source>
        <dbReference type="EMBL" id="EMZ36411.1"/>
    </source>
</evidence>
<gene>
    <name evidence="3" type="ORF">C823_00778</name>
</gene>
<dbReference type="SUPFAM" id="SSF47413">
    <property type="entry name" value="lambda repressor-like DNA-binding domains"/>
    <property type="match status" value="1"/>
</dbReference>
<proteinExistence type="predicted"/>
<dbReference type="CDD" id="cd00093">
    <property type="entry name" value="HTH_XRE"/>
    <property type="match status" value="1"/>
</dbReference>
<dbReference type="EMBL" id="AQFT01000023">
    <property type="protein sequence ID" value="EMZ36411.1"/>
    <property type="molecule type" value="Genomic_DNA"/>
</dbReference>
<dbReference type="OrthoDB" id="1623336at2"/>
<dbReference type="Proteomes" id="UP000012589">
    <property type="component" value="Unassembled WGS sequence"/>
</dbReference>
<evidence type="ECO:0000313" key="4">
    <source>
        <dbReference type="Proteomes" id="UP000012589"/>
    </source>
</evidence>
<dbReference type="PANTHER" id="PTHR46558:SF11">
    <property type="entry name" value="HTH-TYPE TRANSCRIPTIONAL REGULATOR XRE"/>
    <property type="match status" value="1"/>
</dbReference>
<dbReference type="PROSITE" id="PS50943">
    <property type="entry name" value="HTH_CROC1"/>
    <property type="match status" value="1"/>
</dbReference>
<dbReference type="PATRIC" id="fig|1235802.3.peg.836"/>
<dbReference type="Gene3D" id="1.10.260.40">
    <property type="entry name" value="lambda repressor-like DNA-binding domains"/>
    <property type="match status" value="1"/>
</dbReference>
<evidence type="ECO:0000259" key="2">
    <source>
        <dbReference type="PROSITE" id="PS50943"/>
    </source>
</evidence>
<reference evidence="3 4" key="1">
    <citation type="journal article" date="2014" name="Genome Announc.">
        <title>Draft genome sequences of the altered schaedler flora, a defined bacterial community from gnotobiotic mice.</title>
        <authorList>
            <person name="Wannemuehler M.J."/>
            <person name="Overstreet A.M."/>
            <person name="Ward D.V."/>
            <person name="Phillips G.J."/>
        </authorList>
    </citation>
    <scope>NUCLEOTIDE SEQUENCE [LARGE SCALE GENOMIC DNA]</scope>
    <source>
        <strain evidence="3 4">ASF492</strain>
    </source>
</reference>
<dbReference type="InterPro" id="IPR001387">
    <property type="entry name" value="Cro/C1-type_HTH"/>
</dbReference>
<comment type="caution">
    <text evidence="3">The sequence shown here is derived from an EMBL/GenBank/DDBJ whole genome shotgun (WGS) entry which is preliminary data.</text>
</comment>
<accession>N2B7M9</accession>
<dbReference type="GO" id="GO:0003677">
    <property type="term" value="F:DNA binding"/>
    <property type="evidence" value="ECO:0007669"/>
    <property type="project" value="UniProtKB-KW"/>
</dbReference>
<dbReference type="STRING" id="1235802.C823_00778"/>
<dbReference type="InterPro" id="IPR010982">
    <property type="entry name" value="Lambda_DNA-bd_dom_sf"/>
</dbReference>
<evidence type="ECO:0000256" key="1">
    <source>
        <dbReference type="ARBA" id="ARBA00023125"/>
    </source>
</evidence>
<protein>
    <recommendedName>
        <fullName evidence="2">HTH cro/C1-type domain-containing protein</fullName>
    </recommendedName>
</protein>
<sequence length="125" mass="14528">MPLDYKILGSNIQTRRKELRVTQQKMADDLYLSLSLISKLERGVKSVSLDTLFQIAEYLQTNIATLISDPHHPKVQHNKLIRDIDAMLEDLDNRDLHILNQLMKTYMNQVQAIYPDPDHTKNEKA</sequence>
<dbReference type="Pfam" id="PF01381">
    <property type="entry name" value="HTH_3"/>
    <property type="match status" value="1"/>
</dbReference>
<keyword evidence="1" id="KW-0238">DNA-binding</keyword>
<name>N2B7M9_9FIRM</name>
<feature type="domain" description="HTH cro/C1-type" evidence="2">
    <location>
        <begin position="12"/>
        <end position="66"/>
    </location>
</feature>
<dbReference type="HOGENOM" id="CLU_066192_17_5_9"/>